<dbReference type="EMBL" id="JAHXZJ010001119">
    <property type="protein sequence ID" value="KAH0553823.1"/>
    <property type="molecule type" value="Genomic_DNA"/>
</dbReference>
<evidence type="ECO:0000313" key="2">
    <source>
        <dbReference type="EMBL" id="KAH0553823.1"/>
    </source>
</evidence>
<protein>
    <submittedName>
        <fullName evidence="2">Uncharacterized protein</fullName>
    </submittedName>
</protein>
<keyword evidence="1" id="KW-0732">Signal</keyword>
<organism evidence="2 3">
    <name type="scientific">Cotesia glomerata</name>
    <name type="common">Lepidopteran parasitic wasp</name>
    <name type="synonym">Apanteles glomeratus</name>
    <dbReference type="NCBI Taxonomy" id="32391"/>
    <lineage>
        <taxon>Eukaryota</taxon>
        <taxon>Metazoa</taxon>
        <taxon>Ecdysozoa</taxon>
        <taxon>Arthropoda</taxon>
        <taxon>Hexapoda</taxon>
        <taxon>Insecta</taxon>
        <taxon>Pterygota</taxon>
        <taxon>Neoptera</taxon>
        <taxon>Endopterygota</taxon>
        <taxon>Hymenoptera</taxon>
        <taxon>Apocrita</taxon>
        <taxon>Ichneumonoidea</taxon>
        <taxon>Braconidae</taxon>
        <taxon>Microgastrinae</taxon>
        <taxon>Cotesia</taxon>
    </lineage>
</organism>
<dbReference type="AlphaFoldDB" id="A0AAV7IJL2"/>
<evidence type="ECO:0000313" key="3">
    <source>
        <dbReference type="Proteomes" id="UP000826195"/>
    </source>
</evidence>
<comment type="caution">
    <text evidence="2">The sequence shown here is derived from an EMBL/GenBank/DDBJ whole genome shotgun (WGS) entry which is preliminary data.</text>
</comment>
<accession>A0AAV7IJL2</accession>
<evidence type="ECO:0000256" key="1">
    <source>
        <dbReference type="SAM" id="SignalP"/>
    </source>
</evidence>
<name>A0AAV7IJL2_COTGL</name>
<proteinExistence type="predicted"/>
<gene>
    <name evidence="2" type="ORF">KQX54_004899</name>
</gene>
<feature type="signal peptide" evidence="1">
    <location>
        <begin position="1"/>
        <end position="25"/>
    </location>
</feature>
<reference evidence="2 3" key="1">
    <citation type="journal article" date="2021" name="J. Hered.">
        <title>A chromosome-level genome assembly of the parasitoid wasp, Cotesia glomerata (Hymenoptera: Braconidae).</title>
        <authorList>
            <person name="Pinto B.J."/>
            <person name="Weis J.J."/>
            <person name="Gamble T."/>
            <person name="Ode P.J."/>
            <person name="Paul R."/>
            <person name="Zaspel J.M."/>
        </authorList>
    </citation>
    <scope>NUCLEOTIDE SEQUENCE [LARGE SCALE GENOMIC DNA]</scope>
    <source>
        <strain evidence="2">CgM1</strain>
    </source>
</reference>
<feature type="chain" id="PRO_5043955920" evidence="1">
    <location>
        <begin position="26"/>
        <end position="69"/>
    </location>
</feature>
<keyword evidence="3" id="KW-1185">Reference proteome</keyword>
<dbReference type="Proteomes" id="UP000826195">
    <property type="component" value="Unassembled WGS sequence"/>
</dbReference>
<sequence>MSKFTPLMIIVLFVLGTVLVNTVEGGPCTLSEYSCDKNEDCCSNKCVEDDDEMICKGDDMERYSASLKN</sequence>